<dbReference type="InterPro" id="IPR011989">
    <property type="entry name" value="ARM-like"/>
</dbReference>
<dbReference type="OrthoDB" id="198977at2759"/>
<keyword evidence="1" id="KW-0175">Coiled coil</keyword>
<dbReference type="GeneID" id="39976923"/>
<dbReference type="Proteomes" id="UP000186176">
    <property type="component" value="Unassembled WGS sequence"/>
</dbReference>
<evidence type="ECO:0000256" key="1">
    <source>
        <dbReference type="SAM" id="Coils"/>
    </source>
</evidence>
<reference evidence="3 4" key="1">
    <citation type="submission" date="2016-10" db="EMBL/GenBank/DDBJ databases">
        <title>Reductive evolution of mitochondrial metabolism and differential evolution of invasion-related proteins in Cryptosporidium.</title>
        <authorList>
            <person name="Liu S."/>
            <person name="Roellig D.M."/>
            <person name="Guo Y."/>
            <person name="Li N."/>
            <person name="Frace M.A."/>
            <person name="Tang K."/>
            <person name="Zhang L."/>
            <person name="Feng Y."/>
            <person name="Xiao L."/>
        </authorList>
    </citation>
    <scope>NUCLEOTIDE SEQUENCE [LARGE SCALE GENOMIC DNA]</scope>
    <source>
        <strain evidence="3">39726</strain>
    </source>
</reference>
<protein>
    <submittedName>
        <fullName evidence="3">Vesicular transport factor</fullName>
    </submittedName>
</protein>
<accession>A0A1J4MK16</accession>
<name>A0A1J4MK16_9CRYT</name>
<evidence type="ECO:0000313" key="4">
    <source>
        <dbReference type="Proteomes" id="UP000186176"/>
    </source>
</evidence>
<dbReference type="VEuPathDB" id="CryptoDB:cubi_00130"/>
<evidence type="ECO:0000313" key="3">
    <source>
        <dbReference type="EMBL" id="OII74577.1"/>
    </source>
</evidence>
<comment type="caution">
    <text evidence="3">The sequence shown here is derived from an EMBL/GenBank/DDBJ whole genome shotgun (WGS) entry which is preliminary data.</text>
</comment>
<organism evidence="3 4">
    <name type="scientific">Cryptosporidium ubiquitum</name>
    <dbReference type="NCBI Taxonomy" id="857276"/>
    <lineage>
        <taxon>Eukaryota</taxon>
        <taxon>Sar</taxon>
        <taxon>Alveolata</taxon>
        <taxon>Apicomplexa</taxon>
        <taxon>Conoidasida</taxon>
        <taxon>Coccidia</taxon>
        <taxon>Eucoccidiorida</taxon>
        <taxon>Eimeriorina</taxon>
        <taxon>Cryptosporidiidae</taxon>
        <taxon>Cryptosporidium</taxon>
    </lineage>
</organism>
<feature type="coiled-coil region" evidence="1">
    <location>
        <begin position="468"/>
        <end position="495"/>
    </location>
</feature>
<sequence length="1022" mass="117336">MAFSLLRKVNEKVLSSVSLLDASLDVDYIIVDVRDSITSNKPEKVEAGINSLVEFGEKNRNALILQREWVQLVFWVIDWMGNDINLNILSSILQLIIRMMNDNKGNSRFISCCDLPDLFPTEKNPIIVENAKIIEEIANVSKGGTQLLETLRHINYKEADIYVKYDIVKILSTIQKSGLGNFKLDQIILSQGDCMGLLLELITDGLNNHSSYLQNSLELLMFLTKSNSEIQKIITYNGSISKILNIIQEETQQFIKKDGSHKGFINSDDIINEFLLITDFESAIYSNLEIIQISVEIIFHITKSQNCLKFILEASNEALSFLDVLTDLIGFCLLFLEYSLYNNEMYNVDVIEGGESLLGNEQNLILASIILRVVEISNSYIQTMNIENALNKTQKMREILNTMIASPVLIKFGLLEKVMQFIQTFQDQNQIINPEWCSMVLSSALTPELWFGFNKILSDYRPTIDYITENKSSEIEQHAKQIQEFKEKYMNQMENSLLEWFGIVTIPKNFSLNLLISRDDSVFKLLINNQHFSSFSLNKLGSSQDNIFKDFISFCFWFSVTEFRRLHNKSVFSRLEAQLAGENHLQDSQEDGSILNLTLIFHYRLFRCIQVLQVLVLNGLGSSAKIELKINDISSLVNNIWENGQQYDTDKSINSSNSSQREIFEKLIDLGRLMITDVSKALESESNVLFLSLIKTYGIKEGDENKPTNKNSHLFNSMTTLTQIIIFLIALNVKNLDVEIPNSFIQSIKLLDEKLKNQLNKDSCSLISDVISVLLFRFGALKNTNILNQINKRFKNHFYDAFVINKQTHACILHAILYCAGNRGIYSKEDLSFKEKIDPEIFDPTEQDISLKNDDECVNCIYLSEKMLNERKSLIKIIKKKQEEINILVKAYMDSQEALKKTSLNQDEAMPKRDGSRQKNVANEKMIDTSDYFALLEMVGILYRKFPVIKKFVENHIMLSSQLKSEISSYSLDEDTQNIEYEYMTDSEEVLLEENDQNNENNTSIMFGEDTQDNLINREARN</sequence>
<feature type="region of interest" description="Disordered" evidence="2">
    <location>
        <begin position="1000"/>
        <end position="1022"/>
    </location>
</feature>
<evidence type="ECO:0000256" key="2">
    <source>
        <dbReference type="SAM" id="MobiDB-lite"/>
    </source>
</evidence>
<keyword evidence="4" id="KW-1185">Reference proteome</keyword>
<dbReference type="Gene3D" id="1.25.10.10">
    <property type="entry name" value="Leucine-rich Repeat Variant"/>
    <property type="match status" value="1"/>
</dbReference>
<proteinExistence type="predicted"/>
<gene>
    <name evidence="3" type="ORF">cubi_00130</name>
</gene>
<dbReference type="AlphaFoldDB" id="A0A1J4MK16"/>
<dbReference type="RefSeq" id="XP_028875723.1">
    <property type="nucleotide sequence ID" value="XM_029017144.1"/>
</dbReference>
<dbReference type="EMBL" id="LRBP01000009">
    <property type="protein sequence ID" value="OII74577.1"/>
    <property type="molecule type" value="Genomic_DNA"/>
</dbReference>